<dbReference type="Gene3D" id="1.25.40.180">
    <property type="match status" value="1"/>
</dbReference>
<gene>
    <name evidence="3" type="ORF">Zmor_014107</name>
</gene>
<dbReference type="Proteomes" id="UP001168821">
    <property type="component" value="Unassembled WGS sequence"/>
</dbReference>
<evidence type="ECO:0000256" key="1">
    <source>
        <dbReference type="SAM" id="MobiDB-lite"/>
    </source>
</evidence>
<dbReference type="Pfam" id="PF02854">
    <property type="entry name" value="MIF4G"/>
    <property type="match status" value="1"/>
</dbReference>
<dbReference type="EMBL" id="JALNTZ010000004">
    <property type="protein sequence ID" value="KAJ3654957.1"/>
    <property type="molecule type" value="Genomic_DNA"/>
</dbReference>
<dbReference type="InterPro" id="IPR003890">
    <property type="entry name" value="MIF4G-like_typ-3"/>
</dbReference>
<dbReference type="InterPro" id="IPR049485">
    <property type="entry name" value="eIF4G1-like_eIF4E-bd"/>
</dbReference>
<evidence type="ECO:0000313" key="4">
    <source>
        <dbReference type="Proteomes" id="UP001168821"/>
    </source>
</evidence>
<accession>A0AA38IJ44</accession>
<feature type="region of interest" description="Disordered" evidence="1">
    <location>
        <begin position="181"/>
        <end position="227"/>
    </location>
</feature>
<evidence type="ECO:0000313" key="3">
    <source>
        <dbReference type="EMBL" id="KAJ3654957.1"/>
    </source>
</evidence>
<dbReference type="AlphaFoldDB" id="A0AA38IJ44"/>
<dbReference type="SMART" id="SM00543">
    <property type="entry name" value="MIF4G"/>
    <property type="match status" value="1"/>
</dbReference>
<sequence length="729" mass="83395">MDVAGSVNISTISEIGTNFFENNTNNNLVPTNEANKSNQNTDTSTLGTEAKTLPKTKIDITDIVKKRPEPIKCFPQQIETQDEIDKAASISNGKLVQAEDEENAKANSENNTSAIIEIKTGLPYPEGQWAPHNLDRKKVYDKEFLLSLRNSPASRKKPDNLPDGVVVKFLIRLSDGRYSMRGRTDFATPPFPNYVGKSSSQRGPPPKRNPQSSKVGGGGGKKSKPQVIKTSISVREDVKLHEVKNIWRPARFRKDNMSDDERRAEELYKKIRRVLNKLTPRKFELLFSQVGDLQIDTEEQLQKVVDMVVEKAVNESNFSVAYALMCKNLALTQVPAANSTEDKKECVQFRKLLMTRCQLEFEKQSYDETIRNDKVKEIKECSDFEKKKELQFELEEYDRRLRMKSVGIIRFIGELFKQQMLTTNIIMRCLDNLLDNKDEESLESVCKLLTTIGKELERGVNLSPIFNSMKDIVDKKFGRISSRVRFMLQDVIDLRKNKWVPRRQDLNLKTIDQIQKEAKNEQLNIQVKNSIPRTARKDDRGSSAGANSDRNRRNVSDVGWQTTASRNRMQFTVQSDKLKNKPPQTDEPLGSRQMFGNWSKGSNIKTDPTNMYVHTALEHIDTERRPSSSIMNTVPCSSKGPSLEPSNYKYQSYDGKGLRPGSQHRSTERESSLPASQRVAPTIIPAQNTAEKDETLQSLWDYISTEKFRRILKEVLDELHIFEYRKRKL</sequence>
<reference evidence="3" key="1">
    <citation type="journal article" date="2023" name="G3 (Bethesda)">
        <title>Whole genome assemblies of Zophobas morio and Tenebrio molitor.</title>
        <authorList>
            <person name="Kaur S."/>
            <person name="Stinson S.A."/>
            <person name="diCenzo G.C."/>
        </authorList>
    </citation>
    <scope>NUCLEOTIDE SEQUENCE</scope>
    <source>
        <strain evidence="3">QUZm001</strain>
    </source>
</reference>
<comment type="caution">
    <text evidence="3">The sequence shown here is derived from an EMBL/GenBank/DDBJ whole genome shotgun (WGS) entry which is preliminary data.</text>
</comment>
<dbReference type="GO" id="GO:0016281">
    <property type="term" value="C:eukaryotic translation initiation factor 4F complex"/>
    <property type="evidence" value="ECO:0007669"/>
    <property type="project" value="TreeGrafter"/>
</dbReference>
<dbReference type="PANTHER" id="PTHR23253">
    <property type="entry name" value="EUKARYOTIC TRANSLATION INITIATION FACTOR 4 GAMMA"/>
    <property type="match status" value="1"/>
</dbReference>
<feature type="compositionally biased region" description="Polar residues" evidence="1">
    <location>
        <begin position="36"/>
        <end position="47"/>
    </location>
</feature>
<feature type="compositionally biased region" description="Polar residues" evidence="1">
    <location>
        <begin position="627"/>
        <end position="650"/>
    </location>
</feature>
<feature type="region of interest" description="Disordered" evidence="1">
    <location>
        <begin position="624"/>
        <end position="681"/>
    </location>
</feature>
<dbReference type="GO" id="GO:0003743">
    <property type="term" value="F:translation initiation factor activity"/>
    <property type="evidence" value="ECO:0007669"/>
    <property type="project" value="TreeGrafter"/>
</dbReference>
<organism evidence="3 4">
    <name type="scientific">Zophobas morio</name>
    <dbReference type="NCBI Taxonomy" id="2755281"/>
    <lineage>
        <taxon>Eukaryota</taxon>
        <taxon>Metazoa</taxon>
        <taxon>Ecdysozoa</taxon>
        <taxon>Arthropoda</taxon>
        <taxon>Hexapoda</taxon>
        <taxon>Insecta</taxon>
        <taxon>Pterygota</taxon>
        <taxon>Neoptera</taxon>
        <taxon>Endopterygota</taxon>
        <taxon>Coleoptera</taxon>
        <taxon>Polyphaga</taxon>
        <taxon>Cucujiformia</taxon>
        <taxon>Tenebrionidae</taxon>
        <taxon>Zophobas</taxon>
    </lineage>
</organism>
<feature type="domain" description="MIF4G" evidence="2">
    <location>
        <begin position="268"/>
        <end position="498"/>
    </location>
</feature>
<feature type="compositionally biased region" description="Polar residues" evidence="1">
    <location>
        <begin position="559"/>
        <end position="575"/>
    </location>
</feature>
<feature type="region of interest" description="Disordered" evidence="1">
    <location>
        <begin position="22"/>
        <end position="47"/>
    </location>
</feature>
<feature type="compositionally biased region" description="Polar residues" evidence="1">
    <location>
        <begin position="523"/>
        <end position="532"/>
    </location>
</feature>
<feature type="compositionally biased region" description="Low complexity" evidence="1">
    <location>
        <begin position="22"/>
        <end position="35"/>
    </location>
</feature>
<dbReference type="PANTHER" id="PTHR23253:SF78">
    <property type="entry name" value="EUKARYOTIC TRANSLATION INITIATION FACTOR 4G1, ISOFORM B-RELATED"/>
    <property type="match status" value="1"/>
</dbReference>
<dbReference type="InterPro" id="IPR016024">
    <property type="entry name" value="ARM-type_fold"/>
</dbReference>
<name>A0AA38IJ44_9CUCU</name>
<proteinExistence type="predicted"/>
<keyword evidence="4" id="KW-1185">Reference proteome</keyword>
<dbReference type="GO" id="GO:0003729">
    <property type="term" value="F:mRNA binding"/>
    <property type="evidence" value="ECO:0007669"/>
    <property type="project" value="TreeGrafter"/>
</dbReference>
<dbReference type="SUPFAM" id="SSF48371">
    <property type="entry name" value="ARM repeat"/>
    <property type="match status" value="1"/>
</dbReference>
<dbReference type="Pfam" id="PF21140">
    <property type="entry name" value="eIF4G1-like_eIF4E-bd"/>
    <property type="match status" value="1"/>
</dbReference>
<feature type="region of interest" description="Disordered" evidence="1">
    <location>
        <begin position="523"/>
        <end position="598"/>
    </location>
</feature>
<protein>
    <recommendedName>
        <fullName evidence="2">MIF4G domain-containing protein</fullName>
    </recommendedName>
</protein>
<evidence type="ECO:0000259" key="2">
    <source>
        <dbReference type="SMART" id="SM00543"/>
    </source>
</evidence>